<proteinExistence type="predicted"/>
<keyword evidence="1" id="KW-1133">Transmembrane helix</keyword>
<dbReference type="WBParaSite" id="Hba_06946">
    <property type="protein sequence ID" value="Hba_06946"/>
    <property type="gene ID" value="Hba_06946"/>
</dbReference>
<organism evidence="2 3">
    <name type="scientific">Heterorhabditis bacteriophora</name>
    <name type="common">Entomopathogenic nematode worm</name>
    <dbReference type="NCBI Taxonomy" id="37862"/>
    <lineage>
        <taxon>Eukaryota</taxon>
        <taxon>Metazoa</taxon>
        <taxon>Ecdysozoa</taxon>
        <taxon>Nematoda</taxon>
        <taxon>Chromadorea</taxon>
        <taxon>Rhabditida</taxon>
        <taxon>Rhabditina</taxon>
        <taxon>Rhabditomorpha</taxon>
        <taxon>Strongyloidea</taxon>
        <taxon>Heterorhabditidae</taxon>
        <taxon>Heterorhabditis</taxon>
    </lineage>
</organism>
<keyword evidence="1" id="KW-0472">Membrane</keyword>
<keyword evidence="1" id="KW-0812">Transmembrane</keyword>
<accession>A0A1I7WP76</accession>
<sequence length="312" mass="34023">MKRMEVCARRTAPAITPGSQLFRGAPPATPIAQTLPAAISAAQPLTQTAQSDLNHMLHQYQTVAAATNPSAAAATQYFYQPLAATLLPYNLPGTSAFASGSRQPQYVSFAPPAQSLMPQFVPVSIMDPAVLAQAQCFFYYSVLFYNKLNILGFSFVEETTWAQPNVAALTAQMAASTRAHRTNLAKQTIILKRGSLSGVSDATIARRAAAKAKGVVPSPAVSVITISSSEDDDSNGNKAWSVHFDVLIYAMFLKISKPTHCFISWFSNYNLVGLGRRVFCCIYIYIYICILITLAFDILLYCLLRQMKVTNQ</sequence>
<evidence type="ECO:0000313" key="3">
    <source>
        <dbReference type="WBParaSite" id="Hba_06946"/>
    </source>
</evidence>
<protein>
    <submittedName>
        <fullName evidence="3">RNA-binding protein 42-like</fullName>
    </submittedName>
</protein>
<evidence type="ECO:0000313" key="2">
    <source>
        <dbReference type="Proteomes" id="UP000095283"/>
    </source>
</evidence>
<dbReference type="AlphaFoldDB" id="A0A1I7WP76"/>
<name>A0A1I7WP76_HETBA</name>
<feature type="transmembrane region" description="Helical" evidence="1">
    <location>
        <begin position="282"/>
        <end position="304"/>
    </location>
</feature>
<evidence type="ECO:0000256" key="1">
    <source>
        <dbReference type="SAM" id="Phobius"/>
    </source>
</evidence>
<dbReference type="Proteomes" id="UP000095283">
    <property type="component" value="Unplaced"/>
</dbReference>
<keyword evidence="2" id="KW-1185">Reference proteome</keyword>
<reference evidence="3" key="1">
    <citation type="submission" date="2016-11" db="UniProtKB">
        <authorList>
            <consortium name="WormBaseParasite"/>
        </authorList>
    </citation>
    <scope>IDENTIFICATION</scope>
</reference>